<dbReference type="GO" id="GO:0032259">
    <property type="term" value="P:methylation"/>
    <property type="evidence" value="ECO:0007669"/>
    <property type="project" value="UniProtKB-KW"/>
</dbReference>
<comment type="caution">
    <text evidence="1">The sequence shown here is derived from an EMBL/GenBank/DDBJ whole genome shotgun (WGS) entry which is preliminary data.</text>
</comment>
<dbReference type="GO" id="GO:0008168">
    <property type="term" value="F:methyltransferase activity"/>
    <property type="evidence" value="ECO:0007669"/>
    <property type="project" value="UniProtKB-KW"/>
</dbReference>
<accession>A0A8T3VPT8</accession>
<evidence type="ECO:0000313" key="1">
    <source>
        <dbReference type="EMBL" id="MBE6513322.1"/>
    </source>
</evidence>
<dbReference type="Pfam" id="PF13578">
    <property type="entry name" value="Methyltransf_24"/>
    <property type="match status" value="1"/>
</dbReference>
<gene>
    <name evidence="1" type="ORF">E7Z75_09345</name>
</gene>
<evidence type="ECO:0000313" key="2">
    <source>
        <dbReference type="Proteomes" id="UP000732619"/>
    </source>
</evidence>
<proteinExistence type="predicted"/>
<dbReference type="SUPFAM" id="SSF53335">
    <property type="entry name" value="S-adenosyl-L-methionine-dependent methyltransferases"/>
    <property type="match status" value="1"/>
</dbReference>
<protein>
    <submittedName>
        <fullName evidence="1">Class I SAM-dependent methyltransferase</fullName>
    </submittedName>
</protein>
<dbReference type="Gene3D" id="3.40.50.150">
    <property type="entry name" value="Vaccinia Virus protein VP39"/>
    <property type="match status" value="1"/>
</dbReference>
<reference evidence="1" key="1">
    <citation type="submission" date="2019-04" db="EMBL/GenBank/DDBJ databases">
        <title>Evolution of Biomass-Degrading Anaerobic Consortia Revealed by Metagenomics.</title>
        <authorList>
            <person name="Peng X."/>
        </authorList>
    </citation>
    <scope>NUCLEOTIDE SEQUENCE</scope>
    <source>
        <strain evidence="1">SIG14</strain>
    </source>
</reference>
<name>A0A8T3VPT8_METOL</name>
<dbReference type="InterPro" id="IPR029063">
    <property type="entry name" value="SAM-dependent_MTases_sf"/>
</dbReference>
<dbReference type="Proteomes" id="UP000732619">
    <property type="component" value="Unassembled WGS sequence"/>
</dbReference>
<keyword evidence="1" id="KW-0489">Methyltransferase</keyword>
<dbReference type="AlphaFoldDB" id="A0A8T3VPT8"/>
<keyword evidence="1" id="KW-0808">Transferase</keyword>
<sequence>MIKLSYDMKVYRQHLREVLEKTDNVVELGAHVGKSSEIILYKLTTGRLISIDNSPEAIEPMDRLSRYNDNFTFISGDVRLHETLEQVAKSIDRCDVLSIDLGGGYHPDTVFKVFYIWSSTLKPRDVLIRNQGLIDFVNSADYDEEFTSSEGWLESCGNQGIPPQIKEFSLWSDKIE</sequence>
<organism evidence="1 2">
    <name type="scientific">Methanobrevibacter olleyae</name>
    <dbReference type="NCBI Taxonomy" id="294671"/>
    <lineage>
        <taxon>Archaea</taxon>
        <taxon>Methanobacteriati</taxon>
        <taxon>Methanobacteriota</taxon>
        <taxon>Methanomada group</taxon>
        <taxon>Methanobacteria</taxon>
        <taxon>Methanobacteriales</taxon>
        <taxon>Methanobacteriaceae</taxon>
        <taxon>Methanobrevibacter</taxon>
    </lineage>
</organism>
<dbReference type="EMBL" id="SUTG01000070">
    <property type="protein sequence ID" value="MBE6513322.1"/>
    <property type="molecule type" value="Genomic_DNA"/>
</dbReference>